<protein>
    <submittedName>
        <fullName evidence="2">Uncharacterized protein</fullName>
    </submittedName>
</protein>
<reference evidence="2 3" key="1">
    <citation type="submission" date="2022-12" db="EMBL/GenBank/DDBJ databases">
        <title>Chromosome-scale assembly of the Ensete ventricosum genome.</title>
        <authorList>
            <person name="Dussert Y."/>
            <person name="Stocks J."/>
            <person name="Wendawek A."/>
            <person name="Woldeyes F."/>
            <person name="Nichols R.A."/>
            <person name="Borrell J.S."/>
        </authorList>
    </citation>
    <scope>NUCLEOTIDE SEQUENCE [LARGE SCALE GENOMIC DNA]</scope>
    <source>
        <strain evidence="3">cv. Maze</strain>
        <tissue evidence="2">Seeds</tissue>
    </source>
</reference>
<evidence type="ECO:0000256" key="1">
    <source>
        <dbReference type="SAM" id="MobiDB-lite"/>
    </source>
</evidence>
<name>A0AAV8RPJ7_ENSVE</name>
<accession>A0AAV8RPJ7</accession>
<organism evidence="2 3">
    <name type="scientific">Ensete ventricosum</name>
    <name type="common">Abyssinian banana</name>
    <name type="synonym">Musa ensete</name>
    <dbReference type="NCBI Taxonomy" id="4639"/>
    <lineage>
        <taxon>Eukaryota</taxon>
        <taxon>Viridiplantae</taxon>
        <taxon>Streptophyta</taxon>
        <taxon>Embryophyta</taxon>
        <taxon>Tracheophyta</taxon>
        <taxon>Spermatophyta</taxon>
        <taxon>Magnoliopsida</taxon>
        <taxon>Liliopsida</taxon>
        <taxon>Zingiberales</taxon>
        <taxon>Musaceae</taxon>
        <taxon>Ensete</taxon>
    </lineage>
</organism>
<evidence type="ECO:0000313" key="3">
    <source>
        <dbReference type="Proteomes" id="UP001222027"/>
    </source>
</evidence>
<dbReference type="AlphaFoldDB" id="A0AAV8RPJ7"/>
<sequence>MVGLGVVKDVIACGCGVRDTRVHRRELEGGGRTGCGCGDVVVGCGGGVQGGGPLIPWPPFLASRAPIDVNNPNPRRLRDLGGRIDAAGERRLPRPPLTRAVHQQDVRDGRPSRRLTPPVSWGPANNGDDATSSAYCSEKALKCFDNRALEDGPGEVI</sequence>
<gene>
    <name evidence="2" type="ORF">OPV22_011925</name>
</gene>
<dbReference type="Proteomes" id="UP001222027">
    <property type="component" value="Unassembled WGS sequence"/>
</dbReference>
<keyword evidence="3" id="KW-1185">Reference proteome</keyword>
<proteinExistence type="predicted"/>
<feature type="compositionally biased region" description="Basic and acidic residues" evidence="1">
    <location>
        <begin position="102"/>
        <end position="111"/>
    </location>
</feature>
<feature type="region of interest" description="Disordered" evidence="1">
    <location>
        <begin position="84"/>
        <end position="131"/>
    </location>
</feature>
<evidence type="ECO:0000313" key="2">
    <source>
        <dbReference type="EMBL" id="KAJ8501373.1"/>
    </source>
</evidence>
<comment type="caution">
    <text evidence="2">The sequence shown here is derived from an EMBL/GenBank/DDBJ whole genome shotgun (WGS) entry which is preliminary data.</text>
</comment>
<dbReference type="EMBL" id="JAQQAF010000003">
    <property type="protein sequence ID" value="KAJ8501373.1"/>
    <property type="molecule type" value="Genomic_DNA"/>
</dbReference>